<organism evidence="1 2">
    <name type="scientific">Dactylosporangium darangshiense</name>
    <dbReference type="NCBI Taxonomy" id="579108"/>
    <lineage>
        <taxon>Bacteria</taxon>
        <taxon>Bacillati</taxon>
        <taxon>Actinomycetota</taxon>
        <taxon>Actinomycetes</taxon>
        <taxon>Micromonosporales</taxon>
        <taxon>Micromonosporaceae</taxon>
        <taxon>Dactylosporangium</taxon>
    </lineage>
</organism>
<comment type="caution">
    <text evidence="1">The sequence shown here is derived from an EMBL/GenBank/DDBJ whole genome shotgun (WGS) entry which is preliminary data.</text>
</comment>
<evidence type="ECO:0000313" key="2">
    <source>
        <dbReference type="Proteomes" id="UP001500620"/>
    </source>
</evidence>
<evidence type="ECO:0000313" key="1">
    <source>
        <dbReference type="EMBL" id="GAA4254230.1"/>
    </source>
</evidence>
<proteinExistence type="predicted"/>
<gene>
    <name evidence="1" type="ORF">GCM10022255_058150</name>
</gene>
<dbReference type="EMBL" id="BAABAT010000017">
    <property type="protein sequence ID" value="GAA4254230.1"/>
    <property type="molecule type" value="Genomic_DNA"/>
</dbReference>
<keyword evidence="2" id="KW-1185">Reference proteome</keyword>
<accession>A0ABP8DEP6</accession>
<protein>
    <submittedName>
        <fullName evidence="1">Uncharacterized protein</fullName>
    </submittedName>
</protein>
<reference evidence="2" key="1">
    <citation type="journal article" date="2019" name="Int. J. Syst. Evol. Microbiol.">
        <title>The Global Catalogue of Microorganisms (GCM) 10K type strain sequencing project: providing services to taxonomists for standard genome sequencing and annotation.</title>
        <authorList>
            <consortium name="The Broad Institute Genomics Platform"/>
            <consortium name="The Broad Institute Genome Sequencing Center for Infectious Disease"/>
            <person name="Wu L."/>
            <person name="Ma J."/>
        </authorList>
    </citation>
    <scope>NUCLEOTIDE SEQUENCE [LARGE SCALE GENOMIC DNA]</scope>
    <source>
        <strain evidence="2">JCM 17441</strain>
    </source>
</reference>
<name>A0ABP8DEP6_9ACTN</name>
<dbReference type="Proteomes" id="UP001500620">
    <property type="component" value="Unassembled WGS sequence"/>
</dbReference>
<dbReference type="RefSeq" id="WP_345131282.1">
    <property type="nucleotide sequence ID" value="NZ_BAABAT010000017.1"/>
</dbReference>
<sequence length="341" mass="37032">MVDSRSAGTARILDVQWGFLKLDQLLRGAPFHAPADVERAVFATVAHRAMRPRSAAGIAEWASRDVAIPRVSRLSGESLGEARRLLTDPDFRIAIEAAVLEPLRGLIRAMVCLSTIADPAPPPGAAGQRFAMAVTDCGVPLRLWTWPAGTRPSTYRVQAAAFVAQEEFGRLARIRAGSPGVAAGLGDEPRRANDRFGVDRLELRTLPEQKAGERRLVVKFDEPAGMTEHLLHVTDPGLDLADVARGYAAAEETARDLADLVAGSRPSTGVPGRDGGFPLTSWLALLLIRLTEYDAELPWAAVRTDLDRLHQVLLSDGTHSVARDTPLTDLQRRLLRDDEGR</sequence>